<proteinExistence type="inferred from homology"/>
<dbReference type="InterPro" id="IPR013249">
    <property type="entry name" value="RNA_pol_sigma70_r4_t2"/>
</dbReference>
<keyword evidence="4" id="KW-0804">Transcription</keyword>
<dbReference type="InterPro" id="IPR039425">
    <property type="entry name" value="RNA_pol_sigma-70-like"/>
</dbReference>
<dbReference type="InterPro" id="IPR013324">
    <property type="entry name" value="RNA_pol_sigma_r3/r4-like"/>
</dbReference>
<keyword evidence="5" id="KW-0472">Membrane</keyword>
<evidence type="ECO:0000256" key="2">
    <source>
        <dbReference type="ARBA" id="ARBA00023015"/>
    </source>
</evidence>
<feature type="domain" description="RNA polymerase sigma factor 70 region 4 type 2" evidence="7">
    <location>
        <begin position="128"/>
        <end position="171"/>
    </location>
</feature>
<dbReference type="InterPro" id="IPR013325">
    <property type="entry name" value="RNA_pol_sigma_r2"/>
</dbReference>
<keyword evidence="2" id="KW-0805">Transcription regulation</keyword>
<dbReference type="Proteomes" id="UP000676386">
    <property type="component" value="Unassembled WGS sequence"/>
</dbReference>
<feature type="transmembrane region" description="Helical" evidence="5">
    <location>
        <begin position="179"/>
        <end position="197"/>
    </location>
</feature>
<dbReference type="Pfam" id="PF08281">
    <property type="entry name" value="Sigma70_r4_2"/>
    <property type="match status" value="1"/>
</dbReference>
<keyword evidence="5" id="KW-1133">Transmembrane helix</keyword>
<keyword evidence="9" id="KW-1185">Reference proteome</keyword>
<dbReference type="NCBIfam" id="TIGR02937">
    <property type="entry name" value="sigma70-ECF"/>
    <property type="match status" value="1"/>
</dbReference>
<evidence type="ECO:0000256" key="1">
    <source>
        <dbReference type="ARBA" id="ARBA00010641"/>
    </source>
</evidence>
<comment type="similarity">
    <text evidence="1">Belongs to the sigma-70 factor family. ECF subfamily.</text>
</comment>
<sequence length="198" mass="23170">MYSDYTDEQLCQLLVQGDEGAFNEIYNKYWKRLLFIAHKRLRDTEAAREIIQQVFLNLWNKRERLAIASLPQYLAAMTRHAVYRYLADESRRQALYETHAGIAGIEGKAVEFDLENKQLLDILVKYAGALPEKFNLIFIQHKLLDKPLEEVAQQLGVSPRTAERYIGQVMKIMHKKLRALRTAVFVMTFLFVAWKLFS</sequence>
<evidence type="ECO:0000256" key="5">
    <source>
        <dbReference type="SAM" id="Phobius"/>
    </source>
</evidence>
<reference evidence="8 9" key="1">
    <citation type="submission" date="2021-04" db="EMBL/GenBank/DDBJ databases">
        <title>Chitinophaga sp. nov., isolated from the rhizosphere soil.</title>
        <authorList>
            <person name="He S."/>
        </authorList>
    </citation>
    <scope>NUCLEOTIDE SEQUENCE [LARGE SCALE GENOMIC DNA]</scope>
    <source>
        <strain evidence="8 9">2R12</strain>
    </source>
</reference>
<keyword evidence="5" id="KW-0812">Transmembrane</keyword>
<dbReference type="InterPro" id="IPR014284">
    <property type="entry name" value="RNA_pol_sigma-70_dom"/>
</dbReference>
<dbReference type="Gene3D" id="1.10.1740.10">
    <property type="match status" value="1"/>
</dbReference>
<dbReference type="RefSeq" id="WP_211975096.1">
    <property type="nucleotide sequence ID" value="NZ_CBFHAM010000017.1"/>
</dbReference>
<gene>
    <name evidence="8" type="ORF">KE626_21775</name>
</gene>
<accession>A0ABS5J437</accession>
<dbReference type="SUPFAM" id="SSF88659">
    <property type="entry name" value="Sigma3 and sigma4 domains of RNA polymerase sigma factors"/>
    <property type="match status" value="1"/>
</dbReference>
<protein>
    <submittedName>
        <fullName evidence="8">Sigma-70 family RNA polymerase sigma factor</fullName>
    </submittedName>
</protein>
<evidence type="ECO:0000313" key="8">
    <source>
        <dbReference type="EMBL" id="MBS0029969.1"/>
    </source>
</evidence>
<organism evidence="8 9">
    <name type="scientific">Chitinophaga hostae</name>
    <dbReference type="NCBI Taxonomy" id="2831022"/>
    <lineage>
        <taxon>Bacteria</taxon>
        <taxon>Pseudomonadati</taxon>
        <taxon>Bacteroidota</taxon>
        <taxon>Chitinophagia</taxon>
        <taxon>Chitinophagales</taxon>
        <taxon>Chitinophagaceae</taxon>
        <taxon>Chitinophaga</taxon>
    </lineage>
</organism>
<dbReference type="Pfam" id="PF04542">
    <property type="entry name" value="Sigma70_r2"/>
    <property type="match status" value="1"/>
</dbReference>
<comment type="caution">
    <text evidence="8">The sequence shown here is derived from an EMBL/GenBank/DDBJ whole genome shotgun (WGS) entry which is preliminary data.</text>
</comment>
<feature type="domain" description="RNA polymerase sigma-70 region 2" evidence="6">
    <location>
        <begin position="26"/>
        <end position="92"/>
    </location>
</feature>
<name>A0ABS5J437_9BACT</name>
<evidence type="ECO:0000256" key="3">
    <source>
        <dbReference type="ARBA" id="ARBA00023082"/>
    </source>
</evidence>
<dbReference type="PANTHER" id="PTHR43133">
    <property type="entry name" value="RNA POLYMERASE ECF-TYPE SIGMA FACTO"/>
    <property type="match status" value="1"/>
</dbReference>
<keyword evidence="3" id="KW-0731">Sigma factor</keyword>
<evidence type="ECO:0000259" key="7">
    <source>
        <dbReference type="Pfam" id="PF08281"/>
    </source>
</evidence>
<evidence type="ECO:0000259" key="6">
    <source>
        <dbReference type="Pfam" id="PF04542"/>
    </source>
</evidence>
<dbReference type="PANTHER" id="PTHR43133:SF46">
    <property type="entry name" value="RNA POLYMERASE SIGMA-70 FACTOR ECF SUBFAMILY"/>
    <property type="match status" value="1"/>
</dbReference>
<dbReference type="SUPFAM" id="SSF88946">
    <property type="entry name" value="Sigma2 domain of RNA polymerase sigma factors"/>
    <property type="match status" value="1"/>
</dbReference>
<dbReference type="InterPro" id="IPR007627">
    <property type="entry name" value="RNA_pol_sigma70_r2"/>
</dbReference>
<evidence type="ECO:0000313" key="9">
    <source>
        <dbReference type="Proteomes" id="UP000676386"/>
    </source>
</evidence>
<evidence type="ECO:0000256" key="4">
    <source>
        <dbReference type="ARBA" id="ARBA00023163"/>
    </source>
</evidence>
<dbReference type="EMBL" id="JAGTXB010000011">
    <property type="protein sequence ID" value="MBS0029969.1"/>
    <property type="molecule type" value="Genomic_DNA"/>
</dbReference>